<evidence type="ECO:0000256" key="1">
    <source>
        <dbReference type="SAM" id="Phobius"/>
    </source>
</evidence>
<keyword evidence="1" id="KW-1133">Transmembrane helix</keyword>
<name>A0ABY4H0V9_9BACI</name>
<keyword evidence="1" id="KW-0812">Transmembrane</keyword>
<accession>A0ABY4H0V9</accession>
<dbReference type="EMBL" id="CP095074">
    <property type="protein sequence ID" value="UOQ93998.1"/>
    <property type="molecule type" value="Genomic_DNA"/>
</dbReference>
<keyword evidence="3" id="KW-1185">Reference proteome</keyword>
<keyword evidence="1" id="KW-0472">Membrane</keyword>
<dbReference type="NCBIfam" id="TIGR03142">
    <property type="entry name" value="cytochro_ccmI"/>
    <property type="match status" value="1"/>
</dbReference>
<proteinExistence type="predicted"/>
<dbReference type="Proteomes" id="UP000831880">
    <property type="component" value="Chromosome"/>
</dbReference>
<organism evidence="2 3">
    <name type="scientific">Halobacillus shinanisalinarum</name>
    <dbReference type="NCBI Taxonomy" id="2932258"/>
    <lineage>
        <taxon>Bacteria</taxon>
        <taxon>Bacillati</taxon>
        <taxon>Bacillota</taxon>
        <taxon>Bacilli</taxon>
        <taxon>Bacillales</taxon>
        <taxon>Bacillaceae</taxon>
        <taxon>Halobacillus</taxon>
    </lineage>
</organism>
<gene>
    <name evidence="2" type="primary">ccmI</name>
    <name evidence="2" type="ORF">MUO14_03240</name>
</gene>
<dbReference type="RefSeq" id="WP_244753607.1">
    <property type="nucleotide sequence ID" value="NZ_CP095074.1"/>
</dbReference>
<protein>
    <submittedName>
        <fullName evidence="2">C-type cytochrome biogenesis protein CcmI</fullName>
    </submittedName>
</protein>
<evidence type="ECO:0000313" key="2">
    <source>
        <dbReference type="EMBL" id="UOQ93998.1"/>
    </source>
</evidence>
<reference evidence="2 3" key="1">
    <citation type="submission" date="2022-04" db="EMBL/GenBank/DDBJ databases">
        <title>Halobacillus sp. isolated from saltern.</title>
        <authorList>
            <person name="Won M."/>
            <person name="Lee C.-M."/>
            <person name="Woen H.-Y."/>
            <person name="Kwon S.-W."/>
        </authorList>
    </citation>
    <scope>NUCLEOTIDE SEQUENCE [LARGE SCALE GENOMIC DNA]</scope>
    <source>
        <strain evidence="2 3">SSTM10-2</strain>
    </source>
</reference>
<evidence type="ECO:0000313" key="3">
    <source>
        <dbReference type="Proteomes" id="UP000831880"/>
    </source>
</evidence>
<sequence>MPTTIIIILGVVILMIILSPFLSKRSENQIFRDQGSDDQEKEYIFSQLADLEYDFQMGKLSESDFNKSKSELTAKATKFVQPTESRLEQTQAEVDHQIRIRLKKNGLEPKTEGRYES</sequence>
<feature type="transmembrane region" description="Helical" evidence="1">
    <location>
        <begin position="6"/>
        <end position="23"/>
    </location>
</feature>
<dbReference type="InterPro" id="IPR017560">
    <property type="entry name" value="Cyt_c_biogenesis_CcmI"/>
</dbReference>